<dbReference type="AlphaFoldDB" id="A0A7R9A162"/>
<proteinExistence type="predicted"/>
<keyword evidence="6 7" id="KW-0862">Zinc</keyword>
<evidence type="ECO:0000256" key="3">
    <source>
        <dbReference type="ARBA" id="ARBA00022723"/>
    </source>
</evidence>
<evidence type="ECO:0000313" key="12">
    <source>
        <dbReference type="Proteomes" id="UP000677054"/>
    </source>
</evidence>
<gene>
    <name evidence="11" type="ORF">DSTB1V02_LOCUS4296</name>
</gene>
<keyword evidence="4" id="KW-0677">Repeat</keyword>
<dbReference type="Proteomes" id="UP000677054">
    <property type="component" value="Unassembled WGS sequence"/>
</dbReference>
<dbReference type="Pfam" id="PF02176">
    <property type="entry name" value="zf-TRAF"/>
    <property type="match status" value="2"/>
</dbReference>
<keyword evidence="12" id="KW-1185">Reference proteome</keyword>
<feature type="compositionally biased region" description="Low complexity" evidence="8">
    <location>
        <begin position="111"/>
        <end position="123"/>
    </location>
</feature>
<evidence type="ECO:0000256" key="5">
    <source>
        <dbReference type="ARBA" id="ARBA00022771"/>
    </source>
</evidence>
<evidence type="ECO:0000256" key="2">
    <source>
        <dbReference type="ARBA" id="ARBA00022490"/>
    </source>
</evidence>
<reference evidence="11" key="1">
    <citation type="submission" date="2020-11" db="EMBL/GenBank/DDBJ databases">
        <authorList>
            <person name="Tran Van P."/>
        </authorList>
    </citation>
    <scope>NUCLEOTIDE SEQUENCE</scope>
</reference>
<evidence type="ECO:0000256" key="6">
    <source>
        <dbReference type="ARBA" id="ARBA00022833"/>
    </source>
</evidence>
<feature type="domain" description="TRAF-type" evidence="10">
    <location>
        <begin position="225"/>
        <end position="280"/>
    </location>
</feature>
<dbReference type="InterPro" id="IPR013083">
    <property type="entry name" value="Znf_RING/FYVE/PHD"/>
</dbReference>
<dbReference type="InterPro" id="IPR008974">
    <property type="entry name" value="TRAF-like"/>
</dbReference>
<dbReference type="EMBL" id="CAJPEV010000629">
    <property type="protein sequence ID" value="CAG0887066.1"/>
    <property type="molecule type" value="Genomic_DNA"/>
</dbReference>
<dbReference type="GO" id="GO:0043122">
    <property type="term" value="P:regulation of canonical NF-kappaB signal transduction"/>
    <property type="evidence" value="ECO:0007669"/>
    <property type="project" value="TreeGrafter"/>
</dbReference>
<dbReference type="PROSITE" id="PS50144">
    <property type="entry name" value="MATH"/>
    <property type="match status" value="1"/>
</dbReference>
<dbReference type="EMBL" id="LR900146">
    <property type="protein sequence ID" value="CAD7244399.1"/>
    <property type="molecule type" value="Genomic_DNA"/>
</dbReference>
<evidence type="ECO:0008006" key="13">
    <source>
        <dbReference type="Google" id="ProtNLM"/>
    </source>
</evidence>
<dbReference type="InterPro" id="IPR002083">
    <property type="entry name" value="MATH/TRAF_dom"/>
</dbReference>
<evidence type="ECO:0000256" key="4">
    <source>
        <dbReference type="ARBA" id="ARBA00022737"/>
    </source>
</evidence>
<feature type="domain" description="MATH" evidence="9">
    <location>
        <begin position="379"/>
        <end position="528"/>
    </location>
</feature>
<dbReference type="PIRSF" id="PIRSF015614">
    <property type="entry name" value="TRAF"/>
    <property type="match status" value="1"/>
</dbReference>
<dbReference type="GO" id="GO:0008270">
    <property type="term" value="F:zinc ion binding"/>
    <property type="evidence" value="ECO:0007669"/>
    <property type="project" value="UniProtKB-KW"/>
</dbReference>
<keyword evidence="2" id="KW-0963">Cytoplasm</keyword>
<dbReference type="Gene3D" id="2.60.210.10">
    <property type="entry name" value="Apoptosis, Tumor Necrosis Factor Receptor Associated Protein 2, Chain A"/>
    <property type="match status" value="1"/>
</dbReference>
<evidence type="ECO:0000256" key="1">
    <source>
        <dbReference type="ARBA" id="ARBA00004496"/>
    </source>
</evidence>
<keyword evidence="3 7" id="KW-0479">Metal-binding</keyword>
<dbReference type="PROSITE" id="PS50145">
    <property type="entry name" value="ZF_TRAF"/>
    <property type="match status" value="3"/>
</dbReference>
<dbReference type="InterPro" id="IPR012227">
    <property type="entry name" value="TNF_rcpt-assoc_TRAF_met"/>
</dbReference>
<feature type="zinc finger region" description="TRAF-type" evidence="7">
    <location>
        <begin position="225"/>
        <end position="280"/>
    </location>
</feature>
<dbReference type="Pfam" id="PF21355">
    <property type="entry name" value="TRAF-mep_MATH"/>
    <property type="match status" value="1"/>
</dbReference>
<feature type="domain" description="TRAF-type" evidence="10">
    <location>
        <begin position="174"/>
        <end position="226"/>
    </location>
</feature>
<dbReference type="GO" id="GO:0007165">
    <property type="term" value="P:signal transduction"/>
    <property type="evidence" value="ECO:0007669"/>
    <property type="project" value="InterPro"/>
</dbReference>
<feature type="region of interest" description="Disordered" evidence="8">
    <location>
        <begin position="30"/>
        <end position="142"/>
    </location>
</feature>
<dbReference type="PANTHER" id="PTHR10131:SF94">
    <property type="entry name" value="TNF RECEPTOR-ASSOCIATED FACTOR 4"/>
    <property type="match status" value="1"/>
</dbReference>
<dbReference type="InterPro" id="IPR001293">
    <property type="entry name" value="Znf_TRAF"/>
</dbReference>
<dbReference type="Gene3D" id="3.30.40.10">
    <property type="entry name" value="Zinc/RING finger domain, C3HC4 (zinc finger)"/>
    <property type="match status" value="3"/>
</dbReference>
<evidence type="ECO:0000256" key="7">
    <source>
        <dbReference type="PROSITE-ProRule" id="PRU00207"/>
    </source>
</evidence>
<comment type="subcellular location">
    <subcellularLocation>
        <location evidence="1">Cytoplasm</location>
    </subcellularLocation>
</comment>
<sequence>MTPFPSPPPPSLIAPLPSFDKFFVDTRGKRTVPYASPGESRPAANGASRTREPVDLLTGGPLRPVDPRTVPSSRKPVQILAKSPGAAPAVRPEDIFRCESPDDHDYEEVCLEPSPSSGGYSSLGSGGEKKENGKAPDLIPHPINTQDILKSVVNCIHKKHGCAWKDQLRRLKGHLVTCKYEAEPCRLKCGAKIPNLMMEDHVRSTCPNRPVACPHCGTDVPVAEHQNHASSCPMEATYCENKCGTKVPRRGMGKHRSQDCPKRAVPCPHCHAQVVYDTFQSHQGKCAKVPLACPNGCGGTGIPREDMDRHLGSKCPNSPSLCLFKDAGCRFKGARMTVEEHEELCYRDHLTLLMGLVVKQGQQIHALTNALRHLSTNHTGNLMWKITEVSSKMKEARSKSGLELCSAPFYTSPFGYKLSASVFLNGNGAGEGGYVSVYIKILPGDYDNLLRWPFSHTVAFTLYDQDPAPERACNVVESFVPDPSWKNFQAPSKDTDSLGFGFPKFVPHEALHKRNYIKDDTIFVRVKVEPAKVIAV</sequence>
<dbReference type="GO" id="GO:0042981">
    <property type="term" value="P:regulation of apoptotic process"/>
    <property type="evidence" value="ECO:0007669"/>
    <property type="project" value="InterPro"/>
</dbReference>
<name>A0A7R9A162_9CRUS</name>
<feature type="compositionally biased region" description="Basic and acidic residues" evidence="8">
    <location>
        <begin position="91"/>
        <end position="103"/>
    </location>
</feature>
<protein>
    <recommendedName>
        <fullName evidence="13">TNF receptor-associated factor 4</fullName>
    </recommendedName>
</protein>
<organism evidence="11">
    <name type="scientific">Darwinula stevensoni</name>
    <dbReference type="NCBI Taxonomy" id="69355"/>
    <lineage>
        <taxon>Eukaryota</taxon>
        <taxon>Metazoa</taxon>
        <taxon>Ecdysozoa</taxon>
        <taxon>Arthropoda</taxon>
        <taxon>Crustacea</taxon>
        <taxon>Oligostraca</taxon>
        <taxon>Ostracoda</taxon>
        <taxon>Podocopa</taxon>
        <taxon>Podocopida</taxon>
        <taxon>Darwinulocopina</taxon>
        <taxon>Darwinuloidea</taxon>
        <taxon>Darwinulidae</taxon>
        <taxon>Darwinula</taxon>
    </lineage>
</organism>
<dbReference type="SUPFAM" id="SSF49599">
    <property type="entry name" value="TRAF domain-like"/>
    <property type="match status" value="4"/>
</dbReference>
<keyword evidence="5 7" id="KW-0863">Zinc-finger</keyword>
<evidence type="ECO:0000259" key="9">
    <source>
        <dbReference type="PROSITE" id="PS50144"/>
    </source>
</evidence>
<feature type="zinc finger region" description="TRAF-type" evidence="7">
    <location>
        <begin position="174"/>
        <end position="226"/>
    </location>
</feature>
<dbReference type="GO" id="GO:0005737">
    <property type="term" value="C:cytoplasm"/>
    <property type="evidence" value="ECO:0007669"/>
    <property type="project" value="UniProtKB-SubCell"/>
</dbReference>
<accession>A0A7R9A162</accession>
<dbReference type="InterPro" id="IPR049342">
    <property type="entry name" value="TRAF1-6_MATH_dom"/>
</dbReference>
<dbReference type="GO" id="GO:0005164">
    <property type="term" value="F:tumor necrosis factor receptor binding"/>
    <property type="evidence" value="ECO:0007669"/>
    <property type="project" value="TreeGrafter"/>
</dbReference>
<dbReference type="PANTHER" id="PTHR10131">
    <property type="entry name" value="TNF RECEPTOR ASSOCIATED FACTOR"/>
    <property type="match status" value="1"/>
</dbReference>
<dbReference type="GO" id="GO:0031625">
    <property type="term" value="F:ubiquitin protein ligase binding"/>
    <property type="evidence" value="ECO:0007669"/>
    <property type="project" value="TreeGrafter"/>
</dbReference>
<dbReference type="FunFam" id="2.60.210.10:FF:000007">
    <property type="entry name" value="TNF receptor-associated factor"/>
    <property type="match status" value="1"/>
</dbReference>
<evidence type="ECO:0000256" key="8">
    <source>
        <dbReference type="SAM" id="MobiDB-lite"/>
    </source>
</evidence>
<feature type="zinc finger region" description="TRAF-type" evidence="7">
    <location>
        <begin position="281"/>
        <end position="339"/>
    </location>
</feature>
<dbReference type="FunFam" id="3.30.40.10:FF:000121">
    <property type="entry name" value="TNF receptor-associated factor"/>
    <property type="match status" value="1"/>
</dbReference>
<dbReference type="OrthoDB" id="5574452at2759"/>
<feature type="domain" description="TRAF-type" evidence="10">
    <location>
        <begin position="281"/>
        <end position="339"/>
    </location>
</feature>
<evidence type="ECO:0000259" key="10">
    <source>
        <dbReference type="PROSITE" id="PS50145"/>
    </source>
</evidence>
<evidence type="ECO:0000313" key="11">
    <source>
        <dbReference type="EMBL" id="CAD7244399.1"/>
    </source>
</evidence>
<dbReference type="SMART" id="SM00061">
    <property type="entry name" value="MATH"/>
    <property type="match status" value="1"/>
</dbReference>